<organism evidence="1 2">
    <name type="scientific">Butyricimonas faecihominis</name>
    <dbReference type="NCBI Taxonomy" id="1472416"/>
    <lineage>
        <taxon>Bacteria</taxon>
        <taxon>Pseudomonadati</taxon>
        <taxon>Bacteroidota</taxon>
        <taxon>Bacteroidia</taxon>
        <taxon>Bacteroidales</taxon>
        <taxon>Odoribacteraceae</taxon>
        <taxon>Butyricimonas</taxon>
    </lineage>
</organism>
<evidence type="ECO:0000313" key="1">
    <source>
        <dbReference type="EMBL" id="MBB4026154.1"/>
    </source>
</evidence>
<gene>
    <name evidence="1" type="ORF">GGR14_001944</name>
</gene>
<dbReference type="GeneID" id="93102438"/>
<name>A0A7W6HWC5_9BACT</name>
<protein>
    <recommendedName>
        <fullName evidence="3">WG repeat-containing protein</fullName>
    </recommendedName>
</protein>
<reference evidence="1 2" key="1">
    <citation type="submission" date="2020-08" db="EMBL/GenBank/DDBJ databases">
        <title>Genomic Encyclopedia of Type Strains, Phase IV (KMG-IV): sequencing the most valuable type-strain genomes for metagenomic binning, comparative biology and taxonomic classification.</title>
        <authorList>
            <person name="Goeker M."/>
        </authorList>
    </citation>
    <scope>NUCLEOTIDE SEQUENCE [LARGE SCALE GENOMIC DNA]</scope>
    <source>
        <strain evidence="1 2">DSM 105721</strain>
    </source>
</reference>
<evidence type="ECO:0008006" key="3">
    <source>
        <dbReference type="Google" id="ProtNLM"/>
    </source>
</evidence>
<dbReference type="RefSeq" id="WP_124315813.1">
    <property type="nucleotide sequence ID" value="NZ_AP028155.1"/>
</dbReference>
<proteinExistence type="predicted"/>
<sequence length="448" mass="52168">MKKLKFVPWIFLACFRVFVPMEVSGQSMVLIERDTFRMYSNPLNADSTLAAKVYDRVYSPPYIRDASAYYGWWRLQEDSLFLEKIEDTYGTMRSDDHEVVFMDLGGIFDDYVQDGKVFASWFSGELDVVGGKCIYEGALGFRSDYEDEWIYRVENGRIMSKATYRNELRESTFSYVEAGNLITMLFNGDCFPELANKYLLAKVQVTPRPDGTIDSLGLAVRVVSNKSAIGQVRDDDGQWVENDYSNPYIQELKECVQLVPEWEYVKLRGRVHAPLMEVRAWEGKGCKAICSATFWVNKDFDEITVNGKTYELENYPFQYNTNLYARIRPLLRGEFTRFRLRGYIGYWEIRDDKLYLLSLRRANSWEIIPLDVVFPGNGDNPVEATWYTGKLRLSDVRSAESDYCPRHGRGEIFYKVKKGKVIKRMKVVPVKKKKGKISRWGNYHFDLE</sequence>
<dbReference type="OrthoDB" id="697275at2"/>
<evidence type="ECO:0000313" key="2">
    <source>
        <dbReference type="Proteomes" id="UP000546007"/>
    </source>
</evidence>
<dbReference type="Proteomes" id="UP000546007">
    <property type="component" value="Unassembled WGS sequence"/>
</dbReference>
<dbReference type="AlphaFoldDB" id="A0A7W6HWC5"/>
<dbReference type="EMBL" id="JACIES010000004">
    <property type="protein sequence ID" value="MBB4026154.1"/>
    <property type="molecule type" value="Genomic_DNA"/>
</dbReference>
<keyword evidence="2" id="KW-1185">Reference proteome</keyword>
<comment type="caution">
    <text evidence="1">The sequence shown here is derived from an EMBL/GenBank/DDBJ whole genome shotgun (WGS) entry which is preliminary data.</text>
</comment>
<accession>A0A7W6HWC5</accession>